<evidence type="ECO:0000313" key="2">
    <source>
        <dbReference type="EMBL" id="MQY49390.1"/>
    </source>
</evidence>
<feature type="transmembrane region" description="Helical" evidence="1">
    <location>
        <begin position="12"/>
        <end position="33"/>
    </location>
</feature>
<dbReference type="Proteomes" id="UP000435138">
    <property type="component" value="Unassembled WGS sequence"/>
</dbReference>
<keyword evidence="1" id="KW-0812">Transmembrane</keyword>
<sequence>MPQDLVVRGSRGLHALLALLAVILLVVLLPFIFQKLAKGGWVGIDMLLVGLAALCIVGLPLFLKAAWKRKVELVAFHKGLFWPALRPDVIPWNCVESVCLSHSGKTTIVQIVLSAEIEAEMQMKWLARFVVGTGALMGSRGRHFGGLCNHSKKEIVHVIDDWIRYETRQAPKRRYRPGAFDAVLRFLR</sequence>
<comment type="caution">
    <text evidence="2">The sequence shown here is derived from an EMBL/GenBank/DDBJ whole genome shotgun (WGS) entry which is preliminary data.</text>
</comment>
<dbReference type="EMBL" id="WIXI01000050">
    <property type="protein sequence ID" value="MQY49390.1"/>
    <property type="molecule type" value="Genomic_DNA"/>
</dbReference>
<organism evidence="2 3">
    <name type="scientific">Endobacterium cereale</name>
    <dbReference type="NCBI Taxonomy" id="2663029"/>
    <lineage>
        <taxon>Bacteria</taxon>
        <taxon>Pseudomonadati</taxon>
        <taxon>Pseudomonadota</taxon>
        <taxon>Alphaproteobacteria</taxon>
        <taxon>Hyphomicrobiales</taxon>
        <taxon>Rhizobiaceae</taxon>
        <taxon>Endobacterium</taxon>
    </lineage>
</organism>
<protein>
    <submittedName>
        <fullName evidence="2">Uncharacterized protein</fullName>
    </submittedName>
</protein>
<reference evidence="2 3" key="1">
    <citation type="submission" date="2019-11" db="EMBL/GenBank/DDBJ databases">
        <title>Genome analysis of Rhizobacterium cereale a novel genus and species isolated from maize roots in North Spain.</title>
        <authorList>
            <person name="Menendez E."/>
            <person name="Flores-Felix J.D."/>
            <person name="Ramirez-Bahena M.-H."/>
            <person name="Igual J.M."/>
            <person name="Garcia-Fraile P."/>
            <person name="Peix A."/>
            <person name="Velazquez E."/>
        </authorList>
    </citation>
    <scope>NUCLEOTIDE SEQUENCE [LARGE SCALE GENOMIC DNA]</scope>
    <source>
        <strain evidence="2 3">RZME27</strain>
    </source>
</reference>
<accession>A0A6A8AI60</accession>
<keyword evidence="3" id="KW-1185">Reference proteome</keyword>
<evidence type="ECO:0000313" key="3">
    <source>
        <dbReference type="Proteomes" id="UP000435138"/>
    </source>
</evidence>
<gene>
    <name evidence="2" type="ORF">GAO09_25465</name>
</gene>
<proteinExistence type="predicted"/>
<keyword evidence="1" id="KW-1133">Transmembrane helix</keyword>
<feature type="transmembrane region" description="Helical" evidence="1">
    <location>
        <begin position="39"/>
        <end position="63"/>
    </location>
</feature>
<dbReference type="AlphaFoldDB" id="A0A6A8AI60"/>
<evidence type="ECO:0000256" key="1">
    <source>
        <dbReference type="SAM" id="Phobius"/>
    </source>
</evidence>
<name>A0A6A8AI60_9HYPH</name>
<dbReference type="RefSeq" id="WP_153359075.1">
    <property type="nucleotide sequence ID" value="NZ_JAYKOO010000001.1"/>
</dbReference>
<keyword evidence="1" id="KW-0472">Membrane</keyword>